<proteinExistence type="predicted"/>
<protein>
    <submittedName>
        <fullName evidence="1">Uncharacterized protein</fullName>
    </submittedName>
</protein>
<evidence type="ECO:0000313" key="1">
    <source>
        <dbReference type="EMBL" id="MCE3215933.1"/>
    </source>
</evidence>
<gene>
    <name evidence="1" type="ORF">HAX54_004134</name>
</gene>
<keyword evidence="2" id="KW-1185">Reference proteome</keyword>
<evidence type="ECO:0000313" key="2">
    <source>
        <dbReference type="Proteomes" id="UP000823775"/>
    </source>
</evidence>
<dbReference type="Proteomes" id="UP000823775">
    <property type="component" value="Unassembled WGS sequence"/>
</dbReference>
<reference evidence="1 2" key="1">
    <citation type="journal article" date="2021" name="BMC Genomics">
        <title>Datura genome reveals duplications of psychoactive alkaloid biosynthetic genes and high mutation rate following tissue culture.</title>
        <authorList>
            <person name="Rajewski A."/>
            <person name="Carter-House D."/>
            <person name="Stajich J."/>
            <person name="Litt A."/>
        </authorList>
    </citation>
    <scope>NUCLEOTIDE SEQUENCE [LARGE SCALE GENOMIC DNA]</scope>
    <source>
        <strain evidence="1">AR-01</strain>
    </source>
</reference>
<accession>A0ABS8WXK1</accession>
<sequence>MDFDASPSLPGPLLALEHEVESVPEGLVSGSSLFEKGLPKGQDQTSPIFALEDQIIVQSLTQMAQGGQSVISGLIFAQEKCNAEVERLTGLLVQWDAEIMHLKAALLKALATPIEERGPMNALRQENDTLKAKVWDPETTVGT</sequence>
<name>A0ABS8WXK1_DATST</name>
<organism evidence="1 2">
    <name type="scientific">Datura stramonium</name>
    <name type="common">Jimsonweed</name>
    <name type="synonym">Common thornapple</name>
    <dbReference type="NCBI Taxonomy" id="4076"/>
    <lineage>
        <taxon>Eukaryota</taxon>
        <taxon>Viridiplantae</taxon>
        <taxon>Streptophyta</taxon>
        <taxon>Embryophyta</taxon>
        <taxon>Tracheophyta</taxon>
        <taxon>Spermatophyta</taxon>
        <taxon>Magnoliopsida</taxon>
        <taxon>eudicotyledons</taxon>
        <taxon>Gunneridae</taxon>
        <taxon>Pentapetalae</taxon>
        <taxon>asterids</taxon>
        <taxon>lamiids</taxon>
        <taxon>Solanales</taxon>
        <taxon>Solanaceae</taxon>
        <taxon>Solanoideae</taxon>
        <taxon>Datureae</taxon>
        <taxon>Datura</taxon>
    </lineage>
</organism>
<dbReference type="EMBL" id="JACEIK010011870">
    <property type="protein sequence ID" value="MCE3215933.1"/>
    <property type="molecule type" value="Genomic_DNA"/>
</dbReference>
<comment type="caution">
    <text evidence="1">The sequence shown here is derived from an EMBL/GenBank/DDBJ whole genome shotgun (WGS) entry which is preliminary data.</text>
</comment>